<comment type="caution">
    <text evidence="1">The sequence shown here is derived from an EMBL/GenBank/DDBJ whole genome shotgun (WGS) entry which is preliminary data.</text>
</comment>
<keyword evidence="2" id="KW-1185">Reference proteome</keyword>
<protein>
    <submittedName>
        <fullName evidence="1">Uncharacterized protein</fullName>
    </submittedName>
</protein>
<name>A0ABQ8UKK9_9EUKA</name>
<organism evidence="1 2">
    <name type="scientific">Paratrimastix pyriformis</name>
    <dbReference type="NCBI Taxonomy" id="342808"/>
    <lineage>
        <taxon>Eukaryota</taxon>
        <taxon>Metamonada</taxon>
        <taxon>Preaxostyla</taxon>
        <taxon>Paratrimastigidae</taxon>
        <taxon>Paratrimastix</taxon>
    </lineage>
</organism>
<dbReference type="EMBL" id="JAPMOS010000017">
    <property type="protein sequence ID" value="KAJ4459749.1"/>
    <property type="molecule type" value="Genomic_DNA"/>
</dbReference>
<evidence type="ECO:0000313" key="1">
    <source>
        <dbReference type="EMBL" id="KAJ4459749.1"/>
    </source>
</evidence>
<sequence>MGGSPSRPQMVASLNHRDYRESISGIVSEFEFAFFPQRAVIRAWPTTDEKALNNKIIMPANVTALKLHQGILYCGLENGTIKCAQWDFRSSSGRLLDDSTDLTGQRGAVKAMWIRGDSLFCGCEEMVRIWDLERKQCYQTLQLPGVRRMKTICTFMNNLYIGSSNEIRAYDLQANSLLWTTTVHEFTSMVVCQGTLYVGCRNSPEILCYSLDTGLRCRTLRGHHGGVTALLAINRRPSGPGADMDSAGTELISGSADRRWARWTFKVFVQRPGRDKRRQTHLQVEIVTRDRGRVLCVHKEAVGE</sequence>
<dbReference type="InterPro" id="IPR015943">
    <property type="entry name" value="WD40/YVTN_repeat-like_dom_sf"/>
</dbReference>
<dbReference type="InterPro" id="IPR044715">
    <property type="entry name" value="WDR86-like"/>
</dbReference>
<dbReference type="Proteomes" id="UP001141327">
    <property type="component" value="Unassembled WGS sequence"/>
</dbReference>
<gene>
    <name evidence="1" type="ORF">PAPYR_4142</name>
</gene>
<dbReference type="InterPro" id="IPR011047">
    <property type="entry name" value="Quinoprotein_ADH-like_sf"/>
</dbReference>
<accession>A0ABQ8UKK9</accession>
<proteinExistence type="predicted"/>
<dbReference type="SUPFAM" id="SSF50998">
    <property type="entry name" value="Quinoprotein alcohol dehydrogenase-like"/>
    <property type="match status" value="1"/>
</dbReference>
<dbReference type="PANTHER" id="PTHR44489">
    <property type="match status" value="1"/>
</dbReference>
<dbReference type="Gene3D" id="2.130.10.10">
    <property type="entry name" value="YVTN repeat-like/Quinoprotein amine dehydrogenase"/>
    <property type="match status" value="2"/>
</dbReference>
<evidence type="ECO:0000313" key="2">
    <source>
        <dbReference type="Proteomes" id="UP001141327"/>
    </source>
</evidence>
<dbReference type="PANTHER" id="PTHR44489:SF11">
    <property type="entry name" value="WD REPEAT DOMAIN 86"/>
    <property type="match status" value="1"/>
</dbReference>
<reference evidence="1" key="1">
    <citation type="journal article" date="2022" name="bioRxiv">
        <title>Genomics of Preaxostyla Flagellates Illuminates Evolutionary Transitions and the Path Towards Mitochondrial Loss.</title>
        <authorList>
            <person name="Novak L.V.F."/>
            <person name="Treitli S.C."/>
            <person name="Pyrih J."/>
            <person name="Halakuc P."/>
            <person name="Pipaliya S.V."/>
            <person name="Vacek V."/>
            <person name="Brzon O."/>
            <person name="Soukal P."/>
            <person name="Eme L."/>
            <person name="Dacks J.B."/>
            <person name="Karnkowska A."/>
            <person name="Elias M."/>
            <person name="Hampl V."/>
        </authorList>
    </citation>
    <scope>NUCLEOTIDE SEQUENCE</scope>
    <source>
        <strain evidence="1">RCP-MX</strain>
    </source>
</reference>